<keyword evidence="2" id="KW-1185">Reference proteome</keyword>
<gene>
    <name evidence="1" type="ORF">RFI_31811</name>
</gene>
<protein>
    <submittedName>
        <fullName evidence="1">Uncharacterized protein</fullName>
    </submittedName>
</protein>
<evidence type="ECO:0000313" key="2">
    <source>
        <dbReference type="Proteomes" id="UP000023152"/>
    </source>
</evidence>
<accession>X6LXX7</accession>
<evidence type="ECO:0000313" key="1">
    <source>
        <dbReference type="EMBL" id="ETO05585.1"/>
    </source>
</evidence>
<dbReference type="EMBL" id="ASPP01027957">
    <property type="protein sequence ID" value="ETO05585.1"/>
    <property type="molecule type" value="Genomic_DNA"/>
</dbReference>
<comment type="caution">
    <text evidence="1">The sequence shown here is derived from an EMBL/GenBank/DDBJ whole genome shotgun (WGS) entry which is preliminary data.</text>
</comment>
<sequence length="160" mass="19061">MVGWKWTNWITVDKMARAFSQQQTIDCISHYVETDDMVRRESRTTGDASRRKKKITWLLSVMQEIGAVDFSRYMLDDEDYYQDDNSFQTWRKNLVDTIKIGVFVLLEQEMAKLESLVFRKNRFSQDQFAIGIELDEWKHFCKQWQCIARNYSNAKTDTAS</sequence>
<organism evidence="1 2">
    <name type="scientific">Reticulomyxa filosa</name>
    <dbReference type="NCBI Taxonomy" id="46433"/>
    <lineage>
        <taxon>Eukaryota</taxon>
        <taxon>Sar</taxon>
        <taxon>Rhizaria</taxon>
        <taxon>Retaria</taxon>
        <taxon>Foraminifera</taxon>
        <taxon>Monothalamids</taxon>
        <taxon>Reticulomyxidae</taxon>
        <taxon>Reticulomyxa</taxon>
    </lineage>
</organism>
<dbReference type="Proteomes" id="UP000023152">
    <property type="component" value="Unassembled WGS sequence"/>
</dbReference>
<proteinExistence type="predicted"/>
<dbReference type="AlphaFoldDB" id="X6LXX7"/>
<reference evidence="1 2" key="1">
    <citation type="journal article" date="2013" name="Curr. Biol.">
        <title>The Genome of the Foraminiferan Reticulomyxa filosa.</title>
        <authorList>
            <person name="Glockner G."/>
            <person name="Hulsmann N."/>
            <person name="Schleicher M."/>
            <person name="Noegel A.A."/>
            <person name="Eichinger L."/>
            <person name="Gallinger C."/>
            <person name="Pawlowski J."/>
            <person name="Sierra R."/>
            <person name="Euteneuer U."/>
            <person name="Pillet L."/>
            <person name="Moustafa A."/>
            <person name="Platzer M."/>
            <person name="Groth M."/>
            <person name="Szafranski K."/>
            <person name="Schliwa M."/>
        </authorList>
    </citation>
    <scope>NUCLEOTIDE SEQUENCE [LARGE SCALE GENOMIC DNA]</scope>
</reference>
<name>X6LXX7_RETFI</name>